<feature type="compositionally biased region" description="Polar residues" evidence="2">
    <location>
        <begin position="477"/>
        <end position="493"/>
    </location>
</feature>
<evidence type="ECO:0000256" key="2">
    <source>
        <dbReference type="SAM" id="MobiDB-lite"/>
    </source>
</evidence>
<organism evidence="4 5">
    <name type="scientific">Neoarthrinium moseri</name>
    <dbReference type="NCBI Taxonomy" id="1658444"/>
    <lineage>
        <taxon>Eukaryota</taxon>
        <taxon>Fungi</taxon>
        <taxon>Dikarya</taxon>
        <taxon>Ascomycota</taxon>
        <taxon>Pezizomycotina</taxon>
        <taxon>Sordariomycetes</taxon>
        <taxon>Xylariomycetidae</taxon>
        <taxon>Amphisphaeriales</taxon>
        <taxon>Apiosporaceae</taxon>
        <taxon>Neoarthrinium</taxon>
    </lineage>
</organism>
<dbReference type="InterPro" id="IPR007219">
    <property type="entry name" value="XnlR_reg_dom"/>
</dbReference>
<dbReference type="OrthoDB" id="2283488at2759"/>
<comment type="caution">
    <text evidence="4">The sequence shown here is derived from an EMBL/GenBank/DDBJ whole genome shotgun (WGS) entry which is preliminary data.</text>
</comment>
<dbReference type="CDD" id="cd12148">
    <property type="entry name" value="fungal_TF_MHR"/>
    <property type="match status" value="1"/>
</dbReference>
<dbReference type="GO" id="GO:0003677">
    <property type="term" value="F:DNA binding"/>
    <property type="evidence" value="ECO:0007669"/>
    <property type="project" value="InterPro"/>
</dbReference>
<evidence type="ECO:0000256" key="1">
    <source>
        <dbReference type="ARBA" id="ARBA00023242"/>
    </source>
</evidence>
<evidence type="ECO:0000259" key="3">
    <source>
        <dbReference type="SMART" id="SM00906"/>
    </source>
</evidence>
<feature type="region of interest" description="Disordered" evidence="2">
    <location>
        <begin position="477"/>
        <end position="496"/>
    </location>
</feature>
<dbReference type="SMART" id="SM00906">
    <property type="entry name" value="Fungal_trans"/>
    <property type="match status" value="1"/>
</dbReference>
<proteinExistence type="predicted"/>
<protein>
    <recommendedName>
        <fullName evidence="3">Xylanolytic transcriptional activator regulatory domain-containing protein</fullName>
    </recommendedName>
</protein>
<dbReference type="Proteomes" id="UP000829685">
    <property type="component" value="Unassembled WGS sequence"/>
</dbReference>
<gene>
    <name evidence="4" type="ORF">JX265_011197</name>
</gene>
<name>A0A9P9WCP1_9PEZI</name>
<feature type="domain" description="Xylanolytic transcriptional activator regulatory" evidence="3">
    <location>
        <begin position="181"/>
        <end position="256"/>
    </location>
</feature>
<dbReference type="GO" id="GO:0003700">
    <property type="term" value="F:DNA-binding transcription factor activity"/>
    <property type="evidence" value="ECO:0007669"/>
    <property type="project" value="InterPro"/>
</dbReference>
<keyword evidence="5" id="KW-1185">Reference proteome</keyword>
<dbReference type="AlphaFoldDB" id="A0A9P9WCP1"/>
<dbReference type="PANTHER" id="PTHR46910:SF23">
    <property type="entry name" value="THIAMINE REPRESSIBLE GENES REGULATORY PROTEIN THI1"/>
    <property type="match status" value="1"/>
</dbReference>
<dbReference type="Pfam" id="PF04082">
    <property type="entry name" value="Fungal_trans"/>
    <property type="match status" value="1"/>
</dbReference>
<dbReference type="GO" id="GO:0008270">
    <property type="term" value="F:zinc ion binding"/>
    <property type="evidence" value="ECO:0007669"/>
    <property type="project" value="InterPro"/>
</dbReference>
<reference evidence="4" key="1">
    <citation type="submission" date="2021-03" db="EMBL/GenBank/DDBJ databases">
        <title>Revisited historic fungal species revealed as producer of novel bioactive compounds through whole genome sequencing and comparative genomics.</title>
        <authorList>
            <person name="Vignolle G.A."/>
            <person name="Hochenegger N."/>
            <person name="Mach R.L."/>
            <person name="Mach-Aigner A.R."/>
            <person name="Javad Rahimi M."/>
            <person name="Salim K.A."/>
            <person name="Chan C.M."/>
            <person name="Lim L.B.L."/>
            <person name="Cai F."/>
            <person name="Druzhinina I.S."/>
            <person name="U'Ren J.M."/>
            <person name="Derntl C."/>
        </authorList>
    </citation>
    <scope>NUCLEOTIDE SEQUENCE</scope>
    <source>
        <strain evidence="4">TUCIM 5799</strain>
    </source>
</reference>
<evidence type="ECO:0000313" key="4">
    <source>
        <dbReference type="EMBL" id="KAI1857462.1"/>
    </source>
</evidence>
<dbReference type="EMBL" id="JAFIMR010000040">
    <property type="protein sequence ID" value="KAI1857462.1"/>
    <property type="molecule type" value="Genomic_DNA"/>
</dbReference>
<sequence length="586" mass="65558">MWPRFLSRLRETFSLDSDVAQGEQLMALVQTHAVRTPTLQPAELQRLRQAVDAFPPRPIADFLLSVCIDHGTDAFFYFNQAQFLAEVDEFYTNPTSRLRRDCSFVCLAHAAFALGSQWTTLAKPDGSRSNLNTDDSDPGRIFYNQARSLIPDVIDFPGLRSVQAPFVLGVYLLPASAIGSSYIYLGLALRKALAMDLHLNTDELNLSEEEKEIRRRVWWSIYSLERSSTVKLNRPRSINTSIITVSLPKPCPPLDNIQRFNNIEHQIADARLMMILDKVAEPLEWSATQSLPIQLESDLKAWKRSLPASLKLQNMLPQSPCYRATFHLYSNYYFSWIAMGKVSVVTVVKARLRHHFRRESQPPQLGEHIGVLANSCIKAAKKMLLLFEDLRRTAGILERDANYERQVAFGLDCLSKMAEGNVAAKMGVSFVEALQSIADEAVDKLSETETFSNSPRSRMPLSTSDYNSWLNWLSQQNTSSNKTTQVPSQSNPVDTLLPTPTAGPWPTAQLTTAGLTTWDGVAALQQLSVPPMETTNLDQGNQPPSYGSQNIYPDFTAPLYNDDQTFLMGLTGFDVLGFTDGQDGGF</sequence>
<dbReference type="GO" id="GO:0006351">
    <property type="term" value="P:DNA-templated transcription"/>
    <property type="evidence" value="ECO:0007669"/>
    <property type="project" value="InterPro"/>
</dbReference>
<evidence type="ECO:0000313" key="5">
    <source>
        <dbReference type="Proteomes" id="UP000829685"/>
    </source>
</evidence>
<keyword evidence="1" id="KW-0539">Nucleus</keyword>
<dbReference type="InterPro" id="IPR050987">
    <property type="entry name" value="AtrR-like"/>
</dbReference>
<dbReference type="PANTHER" id="PTHR46910">
    <property type="entry name" value="TRANSCRIPTION FACTOR PDR1"/>
    <property type="match status" value="1"/>
</dbReference>
<accession>A0A9P9WCP1</accession>